<reference evidence="1 2" key="1">
    <citation type="journal article" date="2021" name="Hortic Res">
        <title>High-quality reference genome and annotation aids understanding of berry development for evergreen blueberry (Vaccinium darrowii).</title>
        <authorList>
            <person name="Yu J."/>
            <person name="Hulse-Kemp A.M."/>
            <person name="Babiker E."/>
            <person name="Staton M."/>
        </authorList>
    </citation>
    <scope>NUCLEOTIDE SEQUENCE [LARGE SCALE GENOMIC DNA]</scope>
    <source>
        <strain evidence="2">cv. NJ 8807/NJ 8810</strain>
        <tissue evidence="1">Young leaf</tissue>
    </source>
</reference>
<keyword evidence="2" id="KW-1185">Reference proteome</keyword>
<accession>A0ACB7X661</accession>
<protein>
    <submittedName>
        <fullName evidence="1">Uncharacterized protein</fullName>
    </submittedName>
</protein>
<gene>
    <name evidence="1" type="ORF">Vadar_033315</name>
</gene>
<comment type="caution">
    <text evidence="1">The sequence shown here is derived from an EMBL/GenBank/DDBJ whole genome shotgun (WGS) entry which is preliminary data.</text>
</comment>
<sequence>MTNIITMIDSIGGGCCYAPKGYDIINHTRTVGADYHALSYLSGHIFSAPYPRYRRLCPPFLSAHQKISRCFSFTANVSKGGPLLPSLVIGERGFHFPNRRKAMKDRLCVHAALDVANGVDNGVEVITDLGMDTLTLLAVTVIVVPAFKFIKASPILGFFFAGVVLNQFGLIRNLTDVKVLSEWGILFLLFEMGLELSLARLKALAKFAFGMGLTQVVLSTLAFTAFELPPNGAIGTRILQFLFNSRPDLVNIRSIDEAIVIGAALSLSSSAFVLQLLAEKGELPTRFGSATLGILLLQDIAVVPLLVILPVLESQNLVGESVLPMLVKESLKALGGLGLLSLGGKFLLRRVFEVVAEARSSEAFVALCLLTVAGTSLLTQKLGFSDTLGAFLAGALLAETNFRTQIEADIRPFRGLLLGLFFVTTGTSIDMQKAADTVNFDASEPVVILGFGQMGQVLANFLAAPLASGVDNVAGWPYVAFDIDLSVVKASRKLGFPVLYGDASRPAVLQSAGISSPRAIMVMYTGKKRTMEAVQRLRLAFPAIPIYARAHDLAHLLALKKVGATDAILENAETSLQLGSKLLKGLGVMSDDVTFLSNLVRNSMEIQAQEALDKTGEQEIEVMKPFQVRVADLVGTRILPPASEDSSLTVNQTDIDRVSRFQDKVDQSLKNGELDQSEDLYGEGVLYCDLERQNGSPISSGDAELETQNGSQTSSEDATEGKIGLDPSMPFVINNNDRP</sequence>
<proteinExistence type="predicted"/>
<dbReference type="Proteomes" id="UP000828048">
    <property type="component" value="Chromosome 2"/>
</dbReference>
<name>A0ACB7X661_9ERIC</name>
<organism evidence="1 2">
    <name type="scientific">Vaccinium darrowii</name>
    <dbReference type="NCBI Taxonomy" id="229202"/>
    <lineage>
        <taxon>Eukaryota</taxon>
        <taxon>Viridiplantae</taxon>
        <taxon>Streptophyta</taxon>
        <taxon>Embryophyta</taxon>
        <taxon>Tracheophyta</taxon>
        <taxon>Spermatophyta</taxon>
        <taxon>Magnoliopsida</taxon>
        <taxon>eudicotyledons</taxon>
        <taxon>Gunneridae</taxon>
        <taxon>Pentapetalae</taxon>
        <taxon>asterids</taxon>
        <taxon>Ericales</taxon>
        <taxon>Ericaceae</taxon>
        <taxon>Vaccinioideae</taxon>
        <taxon>Vaccinieae</taxon>
        <taxon>Vaccinium</taxon>
    </lineage>
</organism>
<evidence type="ECO:0000313" key="1">
    <source>
        <dbReference type="EMBL" id="KAH7836164.1"/>
    </source>
</evidence>
<evidence type="ECO:0000313" key="2">
    <source>
        <dbReference type="Proteomes" id="UP000828048"/>
    </source>
</evidence>
<dbReference type="EMBL" id="CM037152">
    <property type="protein sequence ID" value="KAH7836164.1"/>
    <property type="molecule type" value="Genomic_DNA"/>
</dbReference>